<evidence type="ECO:0000313" key="2">
    <source>
        <dbReference type="EMBL" id="DBA13694.1"/>
    </source>
</evidence>
<proteinExistence type="predicted"/>
<dbReference type="GO" id="GO:0016705">
    <property type="term" value="F:oxidoreductase activity, acting on paired donors, with incorporation or reduction of molecular oxygen"/>
    <property type="evidence" value="ECO:0007669"/>
    <property type="project" value="InterPro"/>
</dbReference>
<feature type="transmembrane region" description="Helical" evidence="1">
    <location>
        <begin position="6"/>
        <end position="26"/>
    </location>
</feature>
<name>A0AAV2ZDM2_PYXAD</name>
<dbReference type="AlphaFoldDB" id="A0AAV2ZDM2"/>
<dbReference type="EMBL" id="DYDO01000016">
    <property type="protein sequence ID" value="DBA13694.1"/>
    <property type="molecule type" value="Genomic_DNA"/>
</dbReference>
<evidence type="ECO:0008006" key="4">
    <source>
        <dbReference type="Google" id="ProtNLM"/>
    </source>
</evidence>
<evidence type="ECO:0000256" key="1">
    <source>
        <dbReference type="SAM" id="Phobius"/>
    </source>
</evidence>
<comment type="caution">
    <text evidence="2">The sequence shown here is derived from an EMBL/GenBank/DDBJ whole genome shotgun (WGS) entry which is preliminary data.</text>
</comment>
<dbReference type="Proteomes" id="UP001181693">
    <property type="component" value="Unassembled WGS sequence"/>
</dbReference>
<accession>A0AAV2ZDM2</accession>
<keyword evidence="1" id="KW-0472">Membrane</keyword>
<dbReference type="SUPFAM" id="SSF48264">
    <property type="entry name" value="Cytochrome P450"/>
    <property type="match status" value="1"/>
</dbReference>
<dbReference type="GO" id="GO:0004497">
    <property type="term" value="F:monooxygenase activity"/>
    <property type="evidence" value="ECO:0007669"/>
    <property type="project" value="InterPro"/>
</dbReference>
<evidence type="ECO:0000313" key="3">
    <source>
        <dbReference type="Proteomes" id="UP001181693"/>
    </source>
</evidence>
<keyword evidence="1" id="KW-0812">Transmembrane</keyword>
<sequence>MYIPWISIVLLALILSCVIQSWWNVLCRRRKLPPGPTPLPIVGNVLQIRRGKLVKSLTETRCKGLHQ</sequence>
<keyword evidence="3" id="KW-1185">Reference proteome</keyword>
<reference evidence="2" key="1">
    <citation type="thesis" date="2020" institute="ProQuest LLC" country="789 East Eisenhower Parkway, Ann Arbor, MI, USA">
        <title>Comparative Genomics and Chromosome Evolution.</title>
        <authorList>
            <person name="Mudd A.B."/>
        </authorList>
    </citation>
    <scope>NUCLEOTIDE SEQUENCE</scope>
    <source>
        <strain evidence="2">1538</strain>
        <tissue evidence="2">Blood</tissue>
    </source>
</reference>
<organism evidence="2 3">
    <name type="scientific">Pyxicephalus adspersus</name>
    <name type="common">African bullfrog</name>
    <dbReference type="NCBI Taxonomy" id="30357"/>
    <lineage>
        <taxon>Eukaryota</taxon>
        <taxon>Metazoa</taxon>
        <taxon>Chordata</taxon>
        <taxon>Craniata</taxon>
        <taxon>Vertebrata</taxon>
        <taxon>Euteleostomi</taxon>
        <taxon>Amphibia</taxon>
        <taxon>Batrachia</taxon>
        <taxon>Anura</taxon>
        <taxon>Neobatrachia</taxon>
        <taxon>Ranoidea</taxon>
        <taxon>Pyxicephalidae</taxon>
        <taxon>Pyxicephalinae</taxon>
        <taxon>Pyxicephalus</taxon>
    </lineage>
</organism>
<protein>
    <recommendedName>
        <fullName evidence="4">Cytochrome P450</fullName>
    </recommendedName>
</protein>
<dbReference type="GO" id="GO:0020037">
    <property type="term" value="F:heme binding"/>
    <property type="evidence" value="ECO:0007669"/>
    <property type="project" value="InterPro"/>
</dbReference>
<dbReference type="GO" id="GO:0005506">
    <property type="term" value="F:iron ion binding"/>
    <property type="evidence" value="ECO:0007669"/>
    <property type="project" value="InterPro"/>
</dbReference>
<keyword evidence="1" id="KW-1133">Transmembrane helix</keyword>
<gene>
    <name evidence="2" type="ORF">GDO54_018494</name>
</gene>
<dbReference type="InterPro" id="IPR036396">
    <property type="entry name" value="Cyt_P450_sf"/>
</dbReference>